<dbReference type="AlphaFoldDB" id="A0A6L2NQ57"/>
<name>A0A6L2NQ57_TANCI</name>
<sequence length="345" mass="38053">MAAAAAGKATVVCCCGGCGDENSGVVVMVPWRAAGVVMMVVLGGEEVVMMAGGSGGCYGGTCRWWLMDLIDRDTRGQFGVRRKISSENVSGSGWPGMVVAGGCWWEEVTLLMNDVLTVLKLPQATDNDHVEFVDAPEHETLIKFLNILGHGVAIHYATLIWEGLHYQLMNPSTKNLVVPYPRFTMLTIHFILTTHHDIPKRLNEPHQLVANDDVVRSIFASKTLKDKSAKDAEAQENVKLVEQHLLNLDVNKIVEGDDYNDVEFVDSLILSQEDTDTRIDPGSDKDRPKAMNVDYVVIVKEEEASTKATLIQKKGKSSMEIKDTAIDTPIRFPRIDLSSDKEIQI</sequence>
<evidence type="ECO:0000313" key="1">
    <source>
        <dbReference type="EMBL" id="GEU88511.1"/>
    </source>
</evidence>
<comment type="caution">
    <text evidence="1">The sequence shown here is derived from an EMBL/GenBank/DDBJ whole genome shotgun (WGS) entry which is preliminary data.</text>
</comment>
<proteinExistence type="predicted"/>
<organism evidence="1">
    <name type="scientific">Tanacetum cinerariifolium</name>
    <name type="common">Dalmatian daisy</name>
    <name type="synonym">Chrysanthemum cinerariifolium</name>
    <dbReference type="NCBI Taxonomy" id="118510"/>
    <lineage>
        <taxon>Eukaryota</taxon>
        <taxon>Viridiplantae</taxon>
        <taxon>Streptophyta</taxon>
        <taxon>Embryophyta</taxon>
        <taxon>Tracheophyta</taxon>
        <taxon>Spermatophyta</taxon>
        <taxon>Magnoliopsida</taxon>
        <taxon>eudicotyledons</taxon>
        <taxon>Gunneridae</taxon>
        <taxon>Pentapetalae</taxon>
        <taxon>asterids</taxon>
        <taxon>campanulids</taxon>
        <taxon>Asterales</taxon>
        <taxon>Asteraceae</taxon>
        <taxon>Asteroideae</taxon>
        <taxon>Anthemideae</taxon>
        <taxon>Anthemidinae</taxon>
        <taxon>Tanacetum</taxon>
    </lineage>
</organism>
<gene>
    <name evidence="1" type="ORF">Tci_060489</name>
</gene>
<reference evidence="1" key="1">
    <citation type="journal article" date="2019" name="Sci. Rep.">
        <title>Draft genome of Tanacetum cinerariifolium, the natural source of mosquito coil.</title>
        <authorList>
            <person name="Yamashiro T."/>
            <person name="Shiraishi A."/>
            <person name="Satake H."/>
            <person name="Nakayama K."/>
        </authorList>
    </citation>
    <scope>NUCLEOTIDE SEQUENCE</scope>
</reference>
<accession>A0A6L2NQ57</accession>
<dbReference type="EMBL" id="BKCJ010009766">
    <property type="protein sequence ID" value="GEU88511.1"/>
    <property type="molecule type" value="Genomic_DNA"/>
</dbReference>
<protein>
    <submittedName>
        <fullName evidence="1">Uncharacterized protein</fullName>
    </submittedName>
</protein>